<organism evidence="2 3">
    <name type="scientific">Pseudoalteromonas gelatinilytica</name>
    <dbReference type="NCBI Taxonomy" id="1703256"/>
    <lineage>
        <taxon>Bacteria</taxon>
        <taxon>Pseudomonadati</taxon>
        <taxon>Pseudomonadota</taxon>
        <taxon>Gammaproteobacteria</taxon>
        <taxon>Alteromonadales</taxon>
        <taxon>Pseudoalteromonadaceae</taxon>
        <taxon>Pseudoalteromonas</taxon>
    </lineage>
</organism>
<keyword evidence="1" id="KW-0175">Coiled coil</keyword>
<dbReference type="EMBL" id="BMIT01000017">
    <property type="protein sequence ID" value="GGF07017.1"/>
    <property type="molecule type" value="Genomic_DNA"/>
</dbReference>
<dbReference type="RefSeq" id="WP_188730630.1">
    <property type="nucleotide sequence ID" value="NZ_BMIT01000017.1"/>
</dbReference>
<sequence length="195" mass="20393">MSLFALLSKGHAVLEIASKALELYEEVVDLGDDNKPKTDERGNTLTKKQTRQVMPEEVFDFKVERETGVVKALTKAGQRVEGVLATADLAKAVLASDGENTIELAHASDDAAQALLAKAEQEATAKAKAAAAEADDIIAKAKADAEQEATAKAKAAADEAEAIIAKAKEEAKALLEQAEKDAVATKKAPAKAAAK</sequence>
<feature type="coiled-coil region" evidence="1">
    <location>
        <begin position="150"/>
        <end position="188"/>
    </location>
</feature>
<name>A0ABQ1TYX0_9GAMM</name>
<evidence type="ECO:0000313" key="2">
    <source>
        <dbReference type="EMBL" id="GGF07017.1"/>
    </source>
</evidence>
<dbReference type="Proteomes" id="UP000638462">
    <property type="component" value="Unassembled WGS sequence"/>
</dbReference>
<accession>A0ABQ1TYX0</accession>
<reference evidence="3" key="1">
    <citation type="journal article" date="2019" name="Int. J. Syst. Evol. Microbiol.">
        <title>The Global Catalogue of Microorganisms (GCM) 10K type strain sequencing project: providing services to taxonomists for standard genome sequencing and annotation.</title>
        <authorList>
            <consortium name="The Broad Institute Genomics Platform"/>
            <consortium name="The Broad Institute Genome Sequencing Center for Infectious Disease"/>
            <person name="Wu L."/>
            <person name="Ma J."/>
        </authorList>
    </citation>
    <scope>NUCLEOTIDE SEQUENCE [LARGE SCALE GENOMIC DNA]</scope>
    <source>
        <strain evidence="3">CGMCC 1.15394</strain>
    </source>
</reference>
<evidence type="ECO:0000256" key="1">
    <source>
        <dbReference type="SAM" id="Coils"/>
    </source>
</evidence>
<protein>
    <submittedName>
        <fullName evidence="2">Uncharacterized protein</fullName>
    </submittedName>
</protein>
<proteinExistence type="predicted"/>
<gene>
    <name evidence="2" type="ORF">GCM10008027_34910</name>
</gene>
<keyword evidence="3" id="KW-1185">Reference proteome</keyword>
<comment type="caution">
    <text evidence="2">The sequence shown here is derived from an EMBL/GenBank/DDBJ whole genome shotgun (WGS) entry which is preliminary data.</text>
</comment>
<evidence type="ECO:0000313" key="3">
    <source>
        <dbReference type="Proteomes" id="UP000638462"/>
    </source>
</evidence>